<accession>A0A9Q3DQY2</accession>
<evidence type="ECO:0000256" key="1">
    <source>
        <dbReference type="SAM" id="MobiDB-lite"/>
    </source>
</evidence>
<feature type="compositionally biased region" description="Polar residues" evidence="1">
    <location>
        <begin position="113"/>
        <end position="139"/>
    </location>
</feature>
<dbReference type="EMBL" id="AVOT02020571">
    <property type="protein sequence ID" value="MBW0508846.1"/>
    <property type="molecule type" value="Genomic_DNA"/>
</dbReference>
<protein>
    <submittedName>
        <fullName evidence="3">Uncharacterized protein</fullName>
    </submittedName>
</protein>
<evidence type="ECO:0000256" key="2">
    <source>
        <dbReference type="SAM" id="SignalP"/>
    </source>
</evidence>
<comment type="caution">
    <text evidence="3">The sequence shown here is derived from an EMBL/GenBank/DDBJ whole genome shotgun (WGS) entry which is preliminary data.</text>
</comment>
<name>A0A9Q3DQY2_9BASI</name>
<evidence type="ECO:0000313" key="3">
    <source>
        <dbReference type="EMBL" id="MBW0508846.1"/>
    </source>
</evidence>
<proteinExistence type="predicted"/>
<feature type="signal peptide" evidence="2">
    <location>
        <begin position="1"/>
        <end position="24"/>
    </location>
</feature>
<keyword evidence="4" id="KW-1185">Reference proteome</keyword>
<keyword evidence="2" id="KW-0732">Signal</keyword>
<reference evidence="3" key="1">
    <citation type="submission" date="2021-03" db="EMBL/GenBank/DDBJ databases">
        <title>Draft genome sequence of rust myrtle Austropuccinia psidii MF-1, a brazilian biotype.</title>
        <authorList>
            <person name="Quecine M.C."/>
            <person name="Pachon D.M.R."/>
            <person name="Bonatelli M.L."/>
            <person name="Correr F.H."/>
            <person name="Franceschini L.M."/>
            <person name="Leite T.F."/>
            <person name="Margarido G.R.A."/>
            <person name="Almeida C.A."/>
            <person name="Ferrarezi J.A."/>
            <person name="Labate C.A."/>
        </authorList>
    </citation>
    <scope>NUCLEOTIDE SEQUENCE</scope>
    <source>
        <strain evidence="3">MF-1</strain>
    </source>
</reference>
<dbReference type="AlphaFoldDB" id="A0A9Q3DQY2"/>
<dbReference type="Proteomes" id="UP000765509">
    <property type="component" value="Unassembled WGS sequence"/>
</dbReference>
<gene>
    <name evidence="3" type="ORF">O181_048561</name>
</gene>
<organism evidence="3 4">
    <name type="scientific">Austropuccinia psidii MF-1</name>
    <dbReference type="NCBI Taxonomy" id="1389203"/>
    <lineage>
        <taxon>Eukaryota</taxon>
        <taxon>Fungi</taxon>
        <taxon>Dikarya</taxon>
        <taxon>Basidiomycota</taxon>
        <taxon>Pucciniomycotina</taxon>
        <taxon>Pucciniomycetes</taxon>
        <taxon>Pucciniales</taxon>
        <taxon>Sphaerophragmiaceae</taxon>
        <taxon>Austropuccinia</taxon>
    </lineage>
</organism>
<feature type="region of interest" description="Disordered" evidence="1">
    <location>
        <begin position="101"/>
        <end position="202"/>
    </location>
</feature>
<evidence type="ECO:0000313" key="4">
    <source>
        <dbReference type="Proteomes" id="UP000765509"/>
    </source>
</evidence>
<feature type="chain" id="PRO_5040220765" evidence="2">
    <location>
        <begin position="25"/>
        <end position="202"/>
    </location>
</feature>
<sequence>MTNNIGPIRSVVTLHLLLLMRSQSKKKKWTPPPHSGGWKKLPRTLPVPPPCCGTYSSNSGPMTLRPLRSSYNNAEAYKKDIKAWAVKHGVYTPLRSEGFNPPQSHIVSGPSLPKTQKTPKVLSVNSSTPSKQTRTSSLVTCVPVPGPRKTQKTPPPAYGPSVSFEPKRMDTKSSIYEDNNSENDLDHENPKASHNTIPKVLK</sequence>